<reference evidence="5" key="1">
    <citation type="journal article" date="2019" name="Int. J. Syst. Evol. Microbiol.">
        <title>The Global Catalogue of Microorganisms (GCM) 10K type strain sequencing project: providing services to taxonomists for standard genome sequencing and annotation.</title>
        <authorList>
            <consortium name="The Broad Institute Genomics Platform"/>
            <consortium name="The Broad Institute Genome Sequencing Center for Infectious Disease"/>
            <person name="Wu L."/>
            <person name="Ma J."/>
        </authorList>
    </citation>
    <scope>NUCLEOTIDE SEQUENCE [LARGE SCALE GENOMIC DNA]</scope>
    <source>
        <strain evidence="5">KCTC 3950</strain>
    </source>
</reference>
<keyword evidence="2" id="KW-0812">Transmembrane</keyword>
<gene>
    <name evidence="4" type="ORF">ACFSUF_17880</name>
</gene>
<feature type="chain" id="PRO_5046126595" evidence="3">
    <location>
        <begin position="25"/>
        <end position="390"/>
    </location>
</feature>
<dbReference type="RefSeq" id="WP_377604976.1">
    <property type="nucleotide sequence ID" value="NZ_JBHUME010000011.1"/>
</dbReference>
<proteinExistence type="predicted"/>
<protein>
    <submittedName>
        <fullName evidence="4">Uncharacterized protein</fullName>
    </submittedName>
</protein>
<feature type="signal peptide" evidence="3">
    <location>
        <begin position="1"/>
        <end position="24"/>
    </location>
</feature>
<dbReference type="Proteomes" id="UP001597541">
    <property type="component" value="Unassembled WGS sequence"/>
</dbReference>
<evidence type="ECO:0000313" key="4">
    <source>
        <dbReference type="EMBL" id="MFD2614283.1"/>
    </source>
</evidence>
<comment type="caution">
    <text evidence="4">The sequence shown here is derived from an EMBL/GenBank/DDBJ whole genome shotgun (WGS) entry which is preliminary data.</text>
</comment>
<feature type="compositionally biased region" description="Low complexity" evidence="1">
    <location>
        <begin position="317"/>
        <end position="340"/>
    </location>
</feature>
<evidence type="ECO:0000256" key="2">
    <source>
        <dbReference type="SAM" id="Phobius"/>
    </source>
</evidence>
<dbReference type="EMBL" id="JBHUME010000011">
    <property type="protein sequence ID" value="MFD2614283.1"/>
    <property type="molecule type" value="Genomic_DNA"/>
</dbReference>
<evidence type="ECO:0000256" key="1">
    <source>
        <dbReference type="SAM" id="MobiDB-lite"/>
    </source>
</evidence>
<keyword evidence="2" id="KW-0472">Membrane</keyword>
<feature type="compositionally biased region" description="Low complexity" evidence="1">
    <location>
        <begin position="347"/>
        <end position="356"/>
    </location>
</feature>
<organism evidence="4 5">
    <name type="scientific">Paenibacillus gansuensis</name>
    <dbReference type="NCBI Taxonomy" id="306542"/>
    <lineage>
        <taxon>Bacteria</taxon>
        <taxon>Bacillati</taxon>
        <taxon>Bacillota</taxon>
        <taxon>Bacilli</taxon>
        <taxon>Bacillales</taxon>
        <taxon>Paenibacillaceae</taxon>
        <taxon>Paenibacillus</taxon>
    </lineage>
</organism>
<feature type="compositionally biased region" description="Low complexity" evidence="1">
    <location>
        <begin position="230"/>
        <end position="306"/>
    </location>
</feature>
<accession>A0ABW5PGZ4</accession>
<name>A0ABW5PGZ4_9BACL</name>
<evidence type="ECO:0000313" key="5">
    <source>
        <dbReference type="Proteomes" id="UP001597541"/>
    </source>
</evidence>
<keyword evidence="5" id="KW-1185">Reference proteome</keyword>
<feature type="transmembrane region" description="Helical" evidence="2">
    <location>
        <begin position="364"/>
        <end position="385"/>
    </location>
</feature>
<feature type="region of interest" description="Disordered" evidence="1">
    <location>
        <begin position="199"/>
        <end position="356"/>
    </location>
</feature>
<keyword evidence="2" id="KW-1133">Transmembrane helix</keyword>
<keyword evidence="3" id="KW-0732">Signal</keyword>
<sequence length="390" mass="40183">MRRGYMVMAFLLALTILFPSTAFGYSYGDPNQEDVAETLKLLSSELDNNPVDWNKVAEVYKVRRAEISSHFGASVANTLDANISSKDKQAVLGNYKAVLVMNLKRRFDYAKKGISDYAQAKLLLAKARGTFSVMETYVESKKPGASSGIYASFDAALEALGNPGLFGVGEKAADPKTFGSEIDSIYAAVKPLFPYKEAKAEPKPEVKQPAAGSGTTATKPASEPKPAPVRKPVQAVKPAPAPAAKPDAGKPAEQPAQPGEDSSGGEEAAAAGQEPQQNGEATPAEQPAESGAAPEAAPAVPAPEAKPGGDAPAAGSEPAPAVKTPAEPAAADAGEPAAQAGLQGETAAEAAHAPMARSEKTNPLVSAAVIGLVALLAGAGIWFIWKKKLL</sequence>
<evidence type="ECO:0000256" key="3">
    <source>
        <dbReference type="SAM" id="SignalP"/>
    </source>
</evidence>